<accession>A0A5D0XUN4</accession>
<name>A0A5D0XUN4_9MICC</name>
<proteinExistence type="predicted"/>
<evidence type="ECO:0000256" key="1">
    <source>
        <dbReference type="SAM" id="Phobius"/>
    </source>
</evidence>
<feature type="transmembrane region" description="Helical" evidence="1">
    <location>
        <begin position="59"/>
        <end position="77"/>
    </location>
</feature>
<keyword evidence="1" id="KW-0472">Membrane</keyword>
<keyword evidence="1" id="KW-0812">Transmembrane</keyword>
<keyword evidence="3" id="KW-1185">Reference proteome</keyword>
<organism evidence="2 3">
    <name type="scientific">Arthrobacter echini</name>
    <dbReference type="NCBI Taxonomy" id="1529066"/>
    <lineage>
        <taxon>Bacteria</taxon>
        <taxon>Bacillati</taxon>
        <taxon>Actinomycetota</taxon>
        <taxon>Actinomycetes</taxon>
        <taxon>Micrococcales</taxon>
        <taxon>Micrococcaceae</taxon>
        <taxon>Arthrobacter</taxon>
    </lineage>
</organism>
<dbReference type="Proteomes" id="UP000323410">
    <property type="component" value="Unassembled WGS sequence"/>
</dbReference>
<gene>
    <name evidence="2" type="ORF">FQ377_02860</name>
</gene>
<dbReference type="RefSeq" id="WP_148599708.1">
    <property type="nucleotide sequence ID" value="NZ_VSLD01000001.1"/>
</dbReference>
<comment type="caution">
    <text evidence="2">The sequence shown here is derived from an EMBL/GenBank/DDBJ whole genome shotgun (WGS) entry which is preliminary data.</text>
</comment>
<evidence type="ECO:0000313" key="2">
    <source>
        <dbReference type="EMBL" id="TYD00406.1"/>
    </source>
</evidence>
<reference evidence="2 3" key="1">
    <citation type="submission" date="2019-08" db="EMBL/GenBank/DDBJ databases">
        <title>Genone of Arthrobacter echini P9.</title>
        <authorList>
            <person name="Bowman J.P."/>
        </authorList>
    </citation>
    <scope>NUCLEOTIDE SEQUENCE [LARGE SCALE GENOMIC DNA]</scope>
    <source>
        <strain evidence="2 3">P9</strain>
    </source>
</reference>
<sequence length="88" mass="9448">MGQDEPDTDPGLITFTPWPRPIPSHVLGGLKKVLLVVVILVGVQQLFPSTTLGSSLSSTFSLLVVLSWLGPIGRVLASRPWARKSAED</sequence>
<protein>
    <submittedName>
        <fullName evidence="2">Uncharacterized protein</fullName>
    </submittedName>
</protein>
<dbReference type="EMBL" id="VSLD01000001">
    <property type="protein sequence ID" value="TYD00406.1"/>
    <property type="molecule type" value="Genomic_DNA"/>
</dbReference>
<dbReference type="AlphaFoldDB" id="A0A5D0XUN4"/>
<evidence type="ECO:0000313" key="3">
    <source>
        <dbReference type="Proteomes" id="UP000323410"/>
    </source>
</evidence>
<keyword evidence="1" id="KW-1133">Transmembrane helix</keyword>